<evidence type="ECO:0000313" key="3">
    <source>
        <dbReference type="Proteomes" id="UP000233618"/>
    </source>
</evidence>
<organism evidence="2 3">
    <name type="scientific">Labilibaculum manganireducens</name>
    <dbReference type="NCBI Taxonomy" id="1940525"/>
    <lineage>
        <taxon>Bacteria</taxon>
        <taxon>Pseudomonadati</taxon>
        <taxon>Bacteroidota</taxon>
        <taxon>Bacteroidia</taxon>
        <taxon>Marinilabiliales</taxon>
        <taxon>Marinifilaceae</taxon>
        <taxon>Labilibaculum</taxon>
    </lineage>
</organism>
<dbReference type="EMBL" id="MVDE01000020">
    <property type="protein sequence ID" value="PKQ65225.1"/>
    <property type="molecule type" value="Genomic_DNA"/>
</dbReference>
<accession>A0A2N3I4I6</accession>
<dbReference type="Proteomes" id="UP000233618">
    <property type="component" value="Unassembled WGS sequence"/>
</dbReference>
<protein>
    <recommendedName>
        <fullName evidence="1">DUF4440 domain-containing protein</fullName>
    </recommendedName>
</protein>
<evidence type="ECO:0000313" key="2">
    <source>
        <dbReference type="EMBL" id="PKQ65225.1"/>
    </source>
</evidence>
<dbReference type="InterPro" id="IPR027843">
    <property type="entry name" value="DUF4440"/>
</dbReference>
<name>A0A2N3I4I6_9BACT</name>
<feature type="domain" description="DUF4440" evidence="1">
    <location>
        <begin position="11"/>
        <end position="117"/>
    </location>
</feature>
<dbReference type="SUPFAM" id="SSF54427">
    <property type="entry name" value="NTF2-like"/>
    <property type="match status" value="1"/>
</dbReference>
<proteinExistence type="predicted"/>
<reference evidence="2 3" key="1">
    <citation type="journal article" date="2017" name="Front. Microbiol.">
        <title>Labilibaculum manganireducens gen. nov., sp. nov. and Labilibaculum filiforme sp. nov., Novel Bacteroidetes Isolated from Subsurface Sediments of the Baltic Sea.</title>
        <authorList>
            <person name="Vandieken V."/>
            <person name="Marshall I.P."/>
            <person name="Niemann H."/>
            <person name="Engelen B."/>
            <person name="Cypionka H."/>
        </authorList>
    </citation>
    <scope>NUCLEOTIDE SEQUENCE [LARGE SCALE GENOMIC DNA]</scope>
    <source>
        <strain evidence="2 3">59.10-2M</strain>
    </source>
</reference>
<comment type="caution">
    <text evidence="2">The sequence shown here is derived from an EMBL/GenBank/DDBJ whole genome shotgun (WGS) entry which is preliminary data.</text>
</comment>
<dbReference type="InterPro" id="IPR032710">
    <property type="entry name" value="NTF2-like_dom_sf"/>
</dbReference>
<dbReference type="RefSeq" id="WP_101310335.1">
    <property type="nucleotide sequence ID" value="NZ_MVDE01000020.1"/>
</dbReference>
<dbReference type="AlphaFoldDB" id="A0A2N3I4I6"/>
<sequence>MTKQTTDESQIINLIRLFIKLMIDRDTSRMNEIVDENLSLTHITGYVQPKKEWFAEIVSESMKYSSAQTVFSKADIKGDKAKWVVRHLLDARIWGSRDIWRLQQTFQLEKRDEKWLIRESVATIF</sequence>
<keyword evidence="3" id="KW-1185">Reference proteome</keyword>
<dbReference type="Pfam" id="PF14534">
    <property type="entry name" value="DUF4440"/>
    <property type="match status" value="1"/>
</dbReference>
<evidence type="ECO:0000259" key="1">
    <source>
        <dbReference type="Pfam" id="PF14534"/>
    </source>
</evidence>
<dbReference type="Gene3D" id="3.10.450.50">
    <property type="match status" value="1"/>
</dbReference>
<gene>
    <name evidence="2" type="ORF">BZG01_13280</name>
</gene>